<organism evidence="4">
    <name type="scientific">Hyaloperonospora parasitica</name>
    <dbReference type="NCBI Taxonomy" id="123356"/>
    <lineage>
        <taxon>Eukaryota</taxon>
        <taxon>Sar</taxon>
        <taxon>Stramenopiles</taxon>
        <taxon>Oomycota</taxon>
        <taxon>Peronosporomycetes</taxon>
        <taxon>Peronosporales</taxon>
        <taxon>Peronosporaceae</taxon>
        <taxon>Hyaloperonospora</taxon>
    </lineage>
</organism>
<feature type="domain" description="ATR1 N-terminal" evidence="3">
    <location>
        <begin position="67"/>
        <end position="115"/>
    </location>
</feature>
<feature type="chain" id="PRO_5012226678" evidence="1">
    <location>
        <begin position="16"/>
        <end position="324"/>
    </location>
</feature>
<evidence type="ECO:0000256" key="1">
    <source>
        <dbReference type="SAM" id="SignalP"/>
    </source>
</evidence>
<dbReference type="InterPro" id="IPR053992">
    <property type="entry name" value="ATR1_N"/>
</dbReference>
<sequence length="324" mass="36532">MRVCYFVLLPSVALAVIATESSETSRTIVHVFPLRDVADHRNDALINRALRAQAALDDDEERWPFGPLAVKALIRTIDSHRAGLNDDEAKMKEVVQTWNKLIERDNLIDEIGKHYSKAPGPVYDSYDEALATMLVTTYSYRGVARAILHPRPSDPISNKAGRAHRLEEAVASLWKERGYTSHNVVSNIATDDDVDFFASTAFTFLVKCVESEDDANNAIFEYFGSNPSRYFSAVLHAMEKPGADIRKLENSKKWMFRLYAQAPEPFSPPGFEWALARFQDEDHAFVGAQNDYKKLSPSQIEKLVEEYSGIYSVTSRNFVGRASE</sequence>
<keyword evidence="1" id="KW-0732">Signal</keyword>
<evidence type="ECO:0000313" key="4">
    <source>
        <dbReference type="EMBL" id="AAX51205.1"/>
    </source>
</evidence>
<proteinExistence type="predicted"/>
<accession>Q4VKJ0</accession>
<evidence type="ECO:0000259" key="3">
    <source>
        <dbReference type="Pfam" id="PF22223"/>
    </source>
</evidence>
<feature type="domain" description="Avirulence protein ATR1 WY-domain" evidence="2">
    <location>
        <begin position="211"/>
        <end position="308"/>
    </location>
</feature>
<dbReference type="EMBL" id="AY842884">
    <property type="protein sequence ID" value="AAX51205.1"/>
    <property type="molecule type" value="Genomic_DNA"/>
</dbReference>
<name>Q4VKJ0_9STRA</name>
<feature type="domain" description="Avirulence protein ATR1 WY-domain" evidence="2">
    <location>
        <begin position="126"/>
        <end position="210"/>
    </location>
</feature>
<dbReference type="AlphaFoldDB" id="Q4VKJ0"/>
<feature type="signal peptide" evidence="1">
    <location>
        <begin position="1"/>
        <end position="15"/>
    </location>
</feature>
<dbReference type="InterPro" id="IPR048935">
    <property type="entry name" value="ATR1_WY-dom"/>
</dbReference>
<reference evidence="4" key="1">
    <citation type="journal article" date="2005" name="Plant Cell">
        <title>Differential recognition of highly divergent downy mildew avirulence gene alleles by RPP1 resistance genes from two Arabidopsis lines.</title>
        <authorList>
            <person name="Rehmany A.P."/>
            <person name="Gordon A."/>
            <person name="Rose L.E."/>
            <person name="Allen R.L."/>
            <person name="Armstrong M.R."/>
            <person name="Whisson S.C."/>
            <person name="Kamoun S."/>
            <person name="Tyler B.M."/>
            <person name="Birch P.R."/>
            <person name="Beynon J.L."/>
        </authorList>
    </citation>
    <scope>NUCLEOTIDE SEQUENCE</scope>
    <source>
        <strain evidence="4">Emwa1</strain>
    </source>
</reference>
<dbReference type="Pfam" id="PF22223">
    <property type="entry name" value="ATR1_N"/>
    <property type="match status" value="1"/>
</dbReference>
<dbReference type="Pfam" id="PF21421">
    <property type="entry name" value="ATR1_WY-dom"/>
    <property type="match status" value="2"/>
</dbReference>
<dbReference type="Gene3D" id="1.20.5.2710">
    <property type="match status" value="1"/>
</dbReference>
<protein>
    <submittedName>
        <fullName evidence="4">Avirulence protein</fullName>
    </submittedName>
</protein>
<evidence type="ECO:0000259" key="2">
    <source>
        <dbReference type="Pfam" id="PF21421"/>
    </source>
</evidence>
<gene>
    <name evidence="4" type="primary">ATR1NdWsB</name>
</gene>